<dbReference type="InterPro" id="IPR039261">
    <property type="entry name" value="FNR_nucleotide-bd"/>
</dbReference>
<dbReference type="PANTHER" id="PTHR30157">
    <property type="entry name" value="FERRIC REDUCTASE, NADPH-DEPENDENT"/>
    <property type="match status" value="1"/>
</dbReference>
<dbReference type="InterPro" id="IPR039374">
    <property type="entry name" value="SIP_fam"/>
</dbReference>
<gene>
    <name evidence="3" type="ORF">CDG60_13110</name>
</gene>
<dbReference type="PANTHER" id="PTHR30157:SF0">
    <property type="entry name" value="NADPH-DEPENDENT FERRIC-CHELATE REDUCTASE"/>
    <property type="match status" value="1"/>
</dbReference>
<evidence type="ECO:0000313" key="3">
    <source>
        <dbReference type="EMBL" id="AXY57421.1"/>
    </source>
</evidence>
<dbReference type="SUPFAM" id="SSF63380">
    <property type="entry name" value="Riboflavin synthase domain-like"/>
    <property type="match status" value="1"/>
</dbReference>
<feature type="domain" description="FAD-binding FR-type" evidence="2">
    <location>
        <begin position="7"/>
        <end position="132"/>
    </location>
</feature>
<dbReference type="InterPro" id="IPR013113">
    <property type="entry name" value="SIP_FAD-bd"/>
</dbReference>
<dbReference type="InterPro" id="IPR017938">
    <property type="entry name" value="Riboflavin_synthase-like_b-brl"/>
</dbReference>
<accession>A0A3B7LYG3</accession>
<dbReference type="InterPro" id="IPR017927">
    <property type="entry name" value="FAD-bd_FR_type"/>
</dbReference>
<dbReference type="Gene3D" id="2.40.30.10">
    <property type="entry name" value="Translation factors"/>
    <property type="match status" value="1"/>
</dbReference>
<dbReference type="Gene3D" id="3.40.50.80">
    <property type="entry name" value="Nucleotide-binding domain of ferredoxin-NADP reductase (FNR) module"/>
    <property type="match status" value="1"/>
</dbReference>
<name>A0A3B7LYG3_9GAMM</name>
<evidence type="ECO:0000313" key="4">
    <source>
        <dbReference type="Proteomes" id="UP000263753"/>
    </source>
</evidence>
<dbReference type="AlphaFoldDB" id="A0A3B7LYG3"/>
<dbReference type="KEGG" id="achi:CDG60_13110"/>
<dbReference type="GO" id="GO:0016491">
    <property type="term" value="F:oxidoreductase activity"/>
    <property type="evidence" value="ECO:0007669"/>
    <property type="project" value="InterPro"/>
</dbReference>
<evidence type="ECO:0000259" key="2">
    <source>
        <dbReference type="PROSITE" id="PS51384"/>
    </source>
</evidence>
<dbReference type="PROSITE" id="PS51384">
    <property type="entry name" value="FAD_FR"/>
    <property type="match status" value="1"/>
</dbReference>
<dbReference type="CDD" id="cd06193">
    <property type="entry name" value="siderophore_interacting"/>
    <property type="match status" value="1"/>
</dbReference>
<dbReference type="Pfam" id="PF04954">
    <property type="entry name" value="SIP"/>
    <property type="match status" value="1"/>
</dbReference>
<organism evidence="3 4">
    <name type="scientific">Acinetobacter chinensis</name>
    <dbReference type="NCBI Taxonomy" id="2004650"/>
    <lineage>
        <taxon>Bacteria</taxon>
        <taxon>Pseudomonadati</taxon>
        <taxon>Pseudomonadota</taxon>
        <taxon>Gammaproteobacteria</taxon>
        <taxon>Moraxellales</taxon>
        <taxon>Moraxellaceae</taxon>
        <taxon>Acinetobacter</taxon>
    </lineage>
</organism>
<dbReference type="RefSeq" id="WP_087511904.1">
    <property type="nucleotide sequence ID" value="NZ_CP032134.1"/>
</dbReference>
<comment type="similarity">
    <text evidence="1">Belongs to the SIP oxidoreductase family.</text>
</comment>
<reference evidence="4" key="1">
    <citation type="submission" date="2018-09" db="EMBL/GenBank/DDBJ databases">
        <title>The complete genome of Acinetobacter sp. strain WCHAc010005.</title>
        <authorList>
            <person name="Hu Y."/>
            <person name="Long H."/>
            <person name="Feng Y."/>
            <person name="Zong Z."/>
        </authorList>
    </citation>
    <scope>NUCLEOTIDE SEQUENCE [LARGE SCALE GENOMIC DNA]</scope>
    <source>
        <strain evidence="4">WCHAc010005</strain>
    </source>
</reference>
<dbReference type="Pfam" id="PF08021">
    <property type="entry name" value="FAD_binding_9"/>
    <property type="match status" value="1"/>
</dbReference>
<evidence type="ECO:0000256" key="1">
    <source>
        <dbReference type="ARBA" id="ARBA00035644"/>
    </source>
</evidence>
<dbReference type="EMBL" id="CP032134">
    <property type="protein sequence ID" value="AXY57421.1"/>
    <property type="molecule type" value="Genomic_DNA"/>
</dbReference>
<proteinExistence type="inferred from homology"/>
<dbReference type="InterPro" id="IPR007037">
    <property type="entry name" value="SIP_rossman_dom"/>
</dbReference>
<dbReference type="Proteomes" id="UP000263753">
    <property type="component" value="Chromosome"/>
</dbReference>
<protein>
    <submittedName>
        <fullName evidence="3">Siderophore-interacting protein</fullName>
    </submittedName>
</protein>
<sequence length="269" mass="30086">MATNPASTPRHIQVQSSVQLSPHMQRIYFSGSGFSGFPHDAGGAHIKLFFPDQLDATPPLPYKNELGKVVWPDGKKPITRTYTIRDFLVQEQLLVIDFVRHADFGIAADWAVKAQPGNIIGLAGPGGPARFNPAADYFIFIGDLSSLPMIAASLEQLADTTFGEVWIETENETDQQNLSHPEGIQIHWISSDSDTESTIEHAFKSLDWSHNNISVTLAGENTRVVNLRKILRQQYSISKTNLYAVPYWKRGHSEESYHDERHNVMDDEG</sequence>